<proteinExistence type="predicted"/>
<reference evidence="6" key="1">
    <citation type="journal article" date="2023" name="Arch. Microbiol.">
        <title>Desulfoferula mesophilus gen. nov. sp. nov., a mesophilic sulfate-reducing bacterium isolated from a brackish lake sediment.</title>
        <authorList>
            <person name="Watanabe T."/>
            <person name="Yabe T."/>
            <person name="Tsuji J.M."/>
            <person name="Fukui M."/>
        </authorList>
    </citation>
    <scope>NUCLEOTIDE SEQUENCE [LARGE SCALE GENOMIC DNA]</scope>
    <source>
        <strain evidence="6">12FAK</strain>
    </source>
</reference>
<dbReference type="Gene3D" id="1.10.10.10">
    <property type="entry name" value="Winged helix-like DNA-binding domain superfamily/Winged helix DNA-binding domain"/>
    <property type="match status" value="1"/>
</dbReference>
<dbReference type="RefSeq" id="WP_338605921.1">
    <property type="nucleotide sequence ID" value="NZ_AP028679.1"/>
</dbReference>
<organism evidence="5 6">
    <name type="scientific">Desulfoferula mesophila</name>
    <dbReference type="NCBI Taxonomy" id="3058419"/>
    <lineage>
        <taxon>Bacteria</taxon>
        <taxon>Pseudomonadati</taxon>
        <taxon>Thermodesulfobacteriota</taxon>
        <taxon>Desulfarculia</taxon>
        <taxon>Desulfarculales</taxon>
        <taxon>Desulfarculaceae</taxon>
        <taxon>Desulfoferula</taxon>
    </lineage>
</organism>
<keyword evidence="2" id="KW-0238">DNA-binding</keyword>
<dbReference type="EMBL" id="AP028679">
    <property type="protein sequence ID" value="BEQ14204.1"/>
    <property type="molecule type" value="Genomic_DNA"/>
</dbReference>
<evidence type="ECO:0000256" key="2">
    <source>
        <dbReference type="ARBA" id="ARBA00023125"/>
    </source>
</evidence>
<keyword evidence="3" id="KW-0804">Transcription</keyword>
<dbReference type="AlphaFoldDB" id="A0AAU9EG24"/>
<evidence type="ECO:0000256" key="3">
    <source>
        <dbReference type="ARBA" id="ARBA00023163"/>
    </source>
</evidence>
<dbReference type="InterPro" id="IPR036390">
    <property type="entry name" value="WH_DNA-bd_sf"/>
</dbReference>
<evidence type="ECO:0000313" key="6">
    <source>
        <dbReference type="Proteomes" id="UP001366166"/>
    </source>
</evidence>
<keyword evidence="6" id="KW-1185">Reference proteome</keyword>
<dbReference type="PRINTS" id="PR00778">
    <property type="entry name" value="HTHARSR"/>
</dbReference>
<dbReference type="GO" id="GO:0003700">
    <property type="term" value="F:DNA-binding transcription factor activity"/>
    <property type="evidence" value="ECO:0007669"/>
    <property type="project" value="InterPro"/>
</dbReference>
<dbReference type="SMART" id="SM00418">
    <property type="entry name" value="HTH_ARSR"/>
    <property type="match status" value="1"/>
</dbReference>
<name>A0AAU9EG24_9BACT</name>
<dbReference type="PROSITE" id="PS50987">
    <property type="entry name" value="HTH_ARSR_2"/>
    <property type="match status" value="1"/>
</dbReference>
<dbReference type="KEGG" id="dmp:FAK_12700"/>
<protein>
    <submittedName>
        <fullName evidence="5">Transcriptional regulator</fullName>
    </submittedName>
</protein>
<sequence>MDAERQKRLEARARILKAVGNASRLLILEELASGEKCVADLTQAVGSDISTVSKHLSLLKSVGLVKDDKRGNQVFYSLLAPCVLNFFDCVESVLQARVQAQIEVIG</sequence>
<dbReference type="GO" id="GO:0003677">
    <property type="term" value="F:DNA binding"/>
    <property type="evidence" value="ECO:0007669"/>
    <property type="project" value="UniProtKB-KW"/>
</dbReference>
<accession>A0AAU9EG24</accession>
<dbReference type="NCBIfam" id="NF033788">
    <property type="entry name" value="HTH_metalloreg"/>
    <property type="match status" value="1"/>
</dbReference>
<dbReference type="CDD" id="cd00090">
    <property type="entry name" value="HTH_ARSR"/>
    <property type="match status" value="1"/>
</dbReference>
<dbReference type="Pfam" id="PF01022">
    <property type="entry name" value="HTH_5"/>
    <property type="match status" value="1"/>
</dbReference>
<dbReference type="InterPro" id="IPR036388">
    <property type="entry name" value="WH-like_DNA-bd_sf"/>
</dbReference>
<dbReference type="InterPro" id="IPR051081">
    <property type="entry name" value="HTH_MetalResp_TranReg"/>
</dbReference>
<dbReference type="InterPro" id="IPR011991">
    <property type="entry name" value="ArsR-like_HTH"/>
</dbReference>
<evidence type="ECO:0000259" key="4">
    <source>
        <dbReference type="PROSITE" id="PS50987"/>
    </source>
</evidence>
<dbReference type="PANTHER" id="PTHR33154">
    <property type="entry name" value="TRANSCRIPTIONAL REGULATOR, ARSR FAMILY"/>
    <property type="match status" value="1"/>
</dbReference>
<dbReference type="InterPro" id="IPR001845">
    <property type="entry name" value="HTH_ArsR_DNA-bd_dom"/>
</dbReference>
<evidence type="ECO:0000256" key="1">
    <source>
        <dbReference type="ARBA" id="ARBA00023015"/>
    </source>
</evidence>
<feature type="domain" description="HTH arsR-type" evidence="4">
    <location>
        <begin position="4"/>
        <end position="98"/>
    </location>
</feature>
<dbReference type="Proteomes" id="UP001366166">
    <property type="component" value="Chromosome"/>
</dbReference>
<gene>
    <name evidence="5" type="ORF">FAK_12700</name>
</gene>
<keyword evidence="1" id="KW-0805">Transcription regulation</keyword>
<evidence type="ECO:0000313" key="5">
    <source>
        <dbReference type="EMBL" id="BEQ14204.1"/>
    </source>
</evidence>
<dbReference type="PANTHER" id="PTHR33154:SF18">
    <property type="entry name" value="ARSENICAL RESISTANCE OPERON REPRESSOR"/>
    <property type="match status" value="1"/>
</dbReference>
<dbReference type="SUPFAM" id="SSF46785">
    <property type="entry name" value="Winged helix' DNA-binding domain"/>
    <property type="match status" value="1"/>
</dbReference>